<gene>
    <name evidence="1" type="ORF">LVIROSA_LOCUS23466</name>
</gene>
<evidence type="ECO:0008006" key="3">
    <source>
        <dbReference type="Google" id="ProtNLM"/>
    </source>
</evidence>
<organism evidence="1 2">
    <name type="scientific">Lactuca virosa</name>
    <dbReference type="NCBI Taxonomy" id="75947"/>
    <lineage>
        <taxon>Eukaryota</taxon>
        <taxon>Viridiplantae</taxon>
        <taxon>Streptophyta</taxon>
        <taxon>Embryophyta</taxon>
        <taxon>Tracheophyta</taxon>
        <taxon>Spermatophyta</taxon>
        <taxon>Magnoliopsida</taxon>
        <taxon>eudicotyledons</taxon>
        <taxon>Gunneridae</taxon>
        <taxon>Pentapetalae</taxon>
        <taxon>asterids</taxon>
        <taxon>campanulids</taxon>
        <taxon>Asterales</taxon>
        <taxon>Asteraceae</taxon>
        <taxon>Cichorioideae</taxon>
        <taxon>Cichorieae</taxon>
        <taxon>Lactucinae</taxon>
        <taxon>Lactuca</taxon>
    </lineage>
</organism>
<dbReference type="AlphaFoldDB" id="A0AAU9NGX0"/>
<dbReference type="Proteomes" id="UP001157418">
    <property type="component" value="Unassembled WGS sequence"/>
</dbReference>
<protein>
    <recommendedName>
        <fullName evidence="3">LisH domain-containing protein</fullName>
    </recommendedName>
</protein>
<name>A0AAU9NGX0_9ASTR</name>
<dbReference type="EMBL" id="CAKMRJ010004445">
    <property type="protein sequence ID" value="CAH1437123.1"/>
    <property type="molecule type" value="Genomic_DNA"/>
</dbReference>
<accession>A0AAU9NGX0</accession>
<reference evidence="1 2" key="1">
    <citation type="submission" date="2022-01" db="EMBL/GenBank/DDBJ databases">
        <authorList>
            <person name="Xiong W."/>
            <person name="Schranz E."/>
        </authorList>
    </citation>
    <scope>NUCLEOTIDE SEQUENCE [LARGE SCALE GENOMIC DNA]</scope>
</reference>
<evidence type="ECO:0000313" key="1">
    <source>
        <dbReference type="EMBL" id="CAH1437123.1"/>
    </source>
</evidence>
<evidence type="ECO:0000313" key="2">
    <source>
        <dbReference type="Proteomes" id="UP001157418"/>
    </source>
</evidence>
<sequence>MLYVNRLFCAIMISEVRFAVTLRYRATLRFRLWDIIMDASSLWDVMDTDLVPRDEIELLTRYLVDSLRNDGFRKIADKFVKEANIEEVGELDGSYMEYHEMWRERNGAGMDLWTFFCNERLKQKRLKENTYADDQVNDNDMIISPPKRQALSKLCTYIFEYFGKNRHLADIFVKMEETDAKQPHAGHSVDV</sequence>
<keyword evidence="2" id="KW-1185">Reference proteome</keyword>
<comment type="caution">
    <text evidence="1">The sequence shown here is derived from an EMBL/GenBank/DDBJ whole genome shotgun (WGS) entry which is preliminary data.</text>
</comment>
<proteinExistence type="predicted"/>